<dbReference type="PANTHER" id="PTHR42973">
    <property type="entry name" value="BINDING OXIDOREDUCTASE, PUTATIVE (AFU_ORTHOLOGUE AFUA_1G17690)-RELATED"/>
    <property type="match status" value="1"/>
</dbReference>
<evidence type="ECO:0000259" key="6">
    <source>
        <dbReference type="PROSITE" id="PS51387"/>
    </source>
</evidence>
<dbReference type="InterPro" id="IPR016166">
    <property type="entry name" value="FAD-bd_PCMH"/>
</dbReference>
<dbReference type="InterPro" id="IPR006094">
    <property type="entry name" value="Oxid_FAD_bind_N"/>
</dbReference>
<gene>
    <name evidence="7" type="ORF">BDZ83DRAFT_714689</name>
</gene>
<evidence type="ECO:0000256" key="1">
    <source>
        <dbReference type="ARBA" id="ARBA00005466"/>
    </source>
</evidence>
<protein>
    <recommendedName>
        <fullName evidence="6">FAD-binding PCMH-type domain-containing protein</fullName>
    </recommendedName>
</protein>
<evidence type="ECO:0000313" key="7">
    <source>
        <dbReference type="EMBL" id="KAK1701597.1"/>
    </source>
</evidence>
<accession>A0AAD8U847</accession>
<feature type="domain" description="FAD-binding PCMH-type" evidence="6">
    <location>
        <begin position="75"/>
        <end position="170"/>
    </location>
</feature>
<feature type="signal peptide" evidence="5">
    <location>
        <begin position="1"/>
        <end position="16"/>
    </location>
</feature>
<keyword evidence="3" id="KW-0274">FAD</keyword>
<dbReference type="AlphaFoldDB" id="A0AAD8U847"/>
<dbReference type="GeneID" id="85395560"/>
<dbReference type="InterPro" id="IPR050416">
    <property type="entry name" value="FAD-linked_Oxidoreductase"/>
</dbReference>
<dbReference type="Pfam" id="PF01565">
    <property type="entry name" value="FAD_binding_4"/>
    <property type="match status" value="1"/>
</dbReference>
<evidence type="ECO:0000313" key="8">
    <source>
        <dbReference type="Proteomes" id="UP001244207"/>
    </source>
</evidence>
<keyword evidence="2" id="KW-0285">Flavoprotein</keyword>
<sequence>MFSSLLLAALSGTVAATSVANPGNLTLKYLESLPTLTSGTECACNQLSKKFGNALLGLNSTGYTTHAQDFYDIRAVLEPRCIFMPTDAQQVAAGISILASCGAQFAIRGGGHMNVSYDCHCCYGGVLLALNLLTDIEISPDNSTVSVGPGNRWVDVRQLPSRLIFLGICC</sequence>
<feature type="chain" id="PRO_5042011887" description="FAD-binding PCMH-type domain-containing protein" evidence="5">
    <location>
        <begin position="17"/>
        <end position="170"/>
    </location>
</feature>
<proteinExistence type="inferred from homology"/>
<dbReference type="SUPFAM" id="SSF56176">
    <property type="entry name" value="FAD-binding/transporter-associated domain-like"/>
    <property type="match status" value="1"/>
</dbReference>
<comment type="similarity">
    <text evidence="1">Belongs to the oxygen-dependent FAD-linked oxidoreductase family.</text>
</comment>
<organism evidence="7 8">
    <name type="scientific">Glomerella acutata</name>
    <name type="common">Colletotrichum acutatum</name>
    <dbReference type="NCBI Taxonomy" id="27357"/>
    <lineage>
        <taxon>Eukaryota</taxon>
        <taxon>Fungi</taxon>
        <taxon>Dikarya</taxon>
        <taxon>Ascomycota</taxon>
        <taxon>Pezizomycotina</taxon>
        <taxon>Sordariomycetes</taxon>
        <taxon>Hypocreomycetidae</taxon>
        <taxon>Glomerellales</taxon>
        <taxon>Glomerellaceae</taxon>
        <taxon>Colletotrichum</taxon>
        <taxon>Colletotrichum acutatum species complex</taxon>
    </lineage>
</organism>
<evidence type="ECO:0000256" key="5">
    <source>
        <dbReference type="SAM" id="SignalP"/>
    </source>
</evidence>
<reference evidence="7" key="1">
    <citation type="submission" date="2021-12" db="EMBL/GenBank/DDBJ databases">
        <title>Comparative genomics, transcriptomics and evolutionary studies reveal genomic signatures of adaptation to plant cell wall in hemibiotrophic fungi.</title>
        <authorList>
            <consortium name="DOE Joint Genome Institute"/>
            <person name="Baroncelli R."/>
            <person name="Diaz J.F."/>
            <person name="Benocci T."/>
            <person name="Peng M."/>
            <person name="Battaglia E."/>
            <person name="Haridas S."/>
            <person name="Andreopoulos W."/>
            <person name="Labutti K."/>
            <person name="Pangilinan J."/>
            <person name="Floch G.L."/>
            <person name="Makela M.R."/>
            <person name="Henrissat B."/>
            <person name="Grigoriev I.V."/>
            <person name="Crouch J.A."/>
            <person name="De Vries R.P."/>
            <person name="Sukno S.A."/>
            <person name="Thon M.R."/>
        </authorList>
    </citation>
    <scope>NUCLEOTIDE SEQUENCE</scope>
    <source>
        <strain evidence="7">CBS 112980</strain>
    </source>
</reference>
<dbReference type="RefSeq" id="XP_060357015.1">
    <property type="nucleotide sequence ID" value="XM_060511662.1"/>
</dbReference>
<dbReference type="InterPro" id="IPR016169">
    <property type="entry name" value="FAD-bd_PCMH_sub2"/>
</dbReference>
<dbReference type="GO" id="GO:0016491">
    <property type="term" value="F:oxidoreductase activity"/>
    <property type="evidence" value="ECO:0007669"/>
    <property type="project" value="UniProtKB-KW"/>
</dbReference>
<dbReference type="InterPro" id="IPR036318">
    <property type="entry name" value="FAD-bd_PCMH-like_sf"/>
</dbReference>
<dbReference type="Proteomes" id="UP001244207">
    <property type="component" value="Unassembled WGS sequence"/>
</dbReference>
<dbReference type="EMBL" id="JAHMHS010000358">
    <property type="protein sequence ID" value="KAK1701597.1"/>
    <property type="molecule type" value="Genomic_DNA"/>
</dbReference>
<keyword evidence="8" id="KW-1185">Reference proteome</keyword>
<dbReference type="Gene3D" id="3.30.465.10">
    <property type="match status" value="1"/>
</dbReference>
<dbReference type="GO" id="GO:0071949">
    <property type="term" value="F:FAD binding"/>
    <property type="evidence" value="ECO:0007669"/>
    <property type="project" value="InterPro"/>
</dbReference>
<evidence type="ECO:0000256" key="4">
    <source>
        <dbReference type="ARBA" id="ARBA00023002"/>
    </source>
</evidence>
<dbReference type="PANTHER" id="PTHR42973:SF53">
    <property type="entry name" value="FAD-BINDING PCMH-TYPE DOMAIN-CONTAINING PROTEIN-RELATED"/>
    <property type="match status" value="1"/>
</dbReference>
<keyword evidence="5" id="KW-0732">Signal</keyword>
<evidence type="ECO:0000256" key="2">
    <source>
        <dbReference type="ARBA" id="ARBA00022630"/>
    </source>
</evidence>
<comment type="caution">
    <text evidence="7">The sequence shown here is derived from an EMBL/GenBank/DDBJ whole genome shotgun (WGS) entry which is preliminary data.</text>
</comment>
<name>A0AAD8U847_GLOAC</name>
<dbReference type="PROSITE" id="PS51387">
    <property type="entry name" value="FAD_PCMH"/>
    <property type="match status" value="1"/>
</dbReference>
<keyword evidence="4" id="KW-0560">Oxidoreductase</keyword>
<evidence type="ECO:0000256" key="3">
    <source>
        <dbReference type="ARBA" id="ARBA00022827"/>
    </source>
</evidence>